<proteinExistence type="inferred from homology"/>
<dbReference type="InterPro" id="IPR002755">
    <property type="entry name" value="DNA_primase_S"/>
</dbReference>
<evidence type="ECO:0000256" key="3">
    <source>
        <dbReference type="ARBA" id="ARBA00022515"/>
    </source>
</evidence>
<evidence type="ECO:0000313" key="14">
    <source>
        <dbReference type="WormBase" id="SRAE_2000226900"/>
    </source>
</evidence>
<evidence type="ECO:0000256" key="9">
    <source>
        <dbReference type="ARBA" id="ARBA00023163"/>
    </source>
</evidence>
<name>A0A090LCX5_STRRB</name>
<keyword evidence="8" id="KW-0862">Zinc</keyword>
<evidence type="ECO:0000256" key="10">
    <source>
        <dbReference type="RuleBase" id="RU003514"/>
    </source>
</evidence>
<dbReference type="CTD" id="36379972"/>
<dbReference type="Proteomes" id="UP000035682">
    <property type="component" value="Unplaced"/>
</dbReference>
<protein>
    <recommendedName>
        <fullName evidence="10">DNA primase</fullName>
        <ecNumber evidence="10">2.7.7.-</ecNumber>
    </recommendedName>
</protein>
<dbReference type="WormBase" id="SRAE_2000226900">
    <property type="protein sequence ID" value="SRP03806"/>
    <property type="gene ID" value="WBGene00262478"/>
</dbReference>
<keyword evidence="2 10" id="KW-0240">DNA-directed RNA polymerase</keyword>
<dbReference type="WBParaSite" id="SRAE_2000226900.1">
    <property type="protein sequence ID" value="SRAE_2000226900.1"/>
    <property type="gene ID" value="WBGene00262478"/>
</dbReference>
<evidence type="ECO:0000256" key="5">
    <source>
        <dbReference type="ARBA" id="ARBA00022695"/>
    </source>
</evidence>
<dbReference type="FunFam" id="3.90.920.10:FF:000003">
    <property type="entry name" value="DNA primase"/>
    <property type="match status" value="1"/>
</dbReference>
<dbReference type="GO" id="GO:0005658">
    <property type="term" value="C:alpha DNA polymerase:primase complex"/>
    <property type="evidence" value="ECO:0007669"/>
    <property type="project" value="UniProtKB-ARBA"/>
</dbReference>
<evidence type="ECO:0000313" key="13">
    <source>
        <dbReference type="WBParaSite" id="SRAE_2000226900.1"/>
    </source>
</evidence>
<dbReference type="Gene3D" id="3.90.920.10">
    <property type="entry name" value="DNA primase, PRIM domain"/>
    <property type="match status" value="1"/>
</dbReference>
<organism evidence="11">
    <name type="scientific">Strongyloides ratti</name>
    <name type="common">Parasitic roundworm</name>
    <dbReference type="NCBI Taxonomy" id="34506"/>
    <lineage>
        <taxon>Eukaryota</taxon>
        <taxon>Metazoa</taxon>
        <taxon>Ecdysozoa</taxon>
        <taxon>Nematoda</taxon>
        <taxon>Chromadorea</taxon>
        <taxon>Rhabditida</taxon>
        <taxon>Tylenchina</taxon>
        <taxon>Panagrolaimomorpha</taxon>
        <taxon>Strongyloidoidea</taxon>
        <taxon>Strongyloididae</taxon>
        <taxon>Strongyloides</taxon>
    </lineage>
</organism>
<evidence type="ECO:0000256" key="7">
    <source>
        <dbReference type="ARBA" id="ARBA00022723"/>
    </source>
</evidence>
<reference evidence="12" key="2">
    <citation type="submission" date="2014-09" db="EMBL/GenBank/DDBJ databases">
        <authorList>
            <person name="Martin A.A."/>
        </authorList>
    </citation>
    <scope>NUCLEOTIDE SEQUENCE</scope>
    <source>
        <strain evidence="12">ED321</strain>
    </source>
</reference>
<dbReference type="EMBL" id="LN609529">
    <property type="protein sequence ID" value="CEF67607.1"/>
    <property type="molecule type" value="Genomic_DNA"/>
</dbReference>
<dbReference type="InterPro" id="IPR014052">
    <property type="entry name" value="DNA_primase_ssu_euk/arc"/>
</dbReference>
<evidence type="ECO:0000256" key="2">
    <source>
        <dbReference type="ARBA" id="ARBA00022478"/>
    </source>
</evidence>
<dbReference type="SUPFAM" id="SSF56747">
    <property type="entry name" value="Prim-pol domain"/>
    <property type="match status" value="1"/>
</dbReference>
<dbReference type="OMA" id="NVTRGFN"/>
<dbReference type="CDD" id="cd04860">
    <property type="entry name" value="AE_Prim_S"/>
    <property type="match status" value="1"/>
</dbReference>
<evidence type="ECO:0000256" key="6">
    <source>
        <dbReference type="ARBA" id="ARBA00022705"/>
    </source>
</evidence>
<dbReference type="GeneID" id="36379972"/>
<evidence type="ECO:0000256" key="1">
    <source>
        <dbReference type="ARBA" id="ARBA00009762"/>
    </source>
</evidence>
<keyword evidence="9" id="KW-0804">Transcription</keyword>
<evidence type="ECO:0000313" key="11">
    <source>
        <dbReference type="EMBL" id="CEF67607.1"/>
    </source>
</evidence>
<keyword evidence="6 10" id="KW-0235">DNA replication</keyword>
<dbReference type="Pfam" id="PF01896">
    <property type="entry name" value="DNA_primase_S"/>
    <property type="match status" value="1"/>
</dbReference>
<evidence type="ECO:0000313" key="12">
    <source>
        <dbReference type="Proteomes" id="UP000035682"/>
    </source>
</evidence>
<dbReference type="GO" id="GO:0006269">
    <property type="term" value="P:DNA replication, synthesis of primer"/>
    <property type="evidence" value="ECO:0007669"/>
    <property type="project" value="UniProtKB-KW"/>
</dbReference>
<keyword evidence="12" id="KW-1185">Reference proteome</keyword>
<comment type="similarity">
    <text evidence="1 10">Belongs to the eukaryotic-type primase small subunit family.</text>
</comment>
<dbReference type="GO" id="GO:0003899">
    <property type="term" value="F:DNA-directed RNA polymerase activity"/>
    <property type="evidence" value="ECO:0007669"/>
    <property type="project" value="InterPro"/>
</dbReference>
<dbReference type="GO" id="GO:0046872">
    <property type="term" value="F:metal ion binding"/>
    <property type="evidence" value="ECO:0007669"/>
    <property type="project" value="UniProtKB-KW"/>
</dbReference>
<reference evidence="11" key="1">
    <citation type="submission" date="2014-09" db="EMBL/GenBank/DDBJ databases">
        <authorList>
            <person name="Aslett A.Martin."/>
        </authorList>
    </citation>
    <scope>NUCLEOTIDE SEQUENCE</scope>
    <source>
        <strain evidence="11">ED321 Heterogonic</strain>
    </source>
</reference>
<dbReference type="OrthoDB" id="19606at2759"/>
<gene>
    <name evidence="11 13 14" type="ORF">SRAE_2000226900</name>
</gene>
<keyword evidence="4 10" id="KW-0808">Transferase</keyword>
<keyword evidence="7" id="KW-0479">Metal-binding</keyword>
<sequence length="392" mass="46045">MDICNSFDPETLPQYLSKYYSSIFPVNIFTKWLTYGKDFSELFEKREFVFVLTGDVHLRYRSFATPMDFYKELCHISPEKLDIGGVFNYPPKDHKLHSDFSVVEREFVIDIDLTDYDTIRTCCKEANVCDKCWKFAIIAVRVLENALKTHFGFKNFIFLFSGRRGIHCWVSDEIARRMNNSERAAVIGYLNLNKEDITIEGPSFTYGKIHPLFEETIDIVLNMETFNEIMVEQDWLDDNTTFATVNFREPLTSFILKSFEVLEDNRKLKWQFIKNLYHDYHNPDRYVFEKMLKKFILKVIYPKLDVNVSASTNHLLKSPFCVHPKTGKVAVPLNLEELESIKLKDFPTIEKLVGEIQENCPTDENHKNNEMYKTTSLAPYVKIFEDFVNKCT</sequence>
<dbReference type="AlphaFoldDB" id="A0A090LCX5"/>
<dbReference type="PANTHER" id="PTHR10536">
    <property type="entry name" value="DNA PRIMASE SMALL SUBUNIT"/>
    <property type="match status" value="1"/>
</dbReference>
<reference evidence="13" key="3">
    <citation type="submission" date="2020-12" db="UniProtKB">
        <authorList>
            <consortium name="WormBaseParasite"/>
        </authorList>
    </citation>
    <scope>IDENTIFICATION</scope>
</reference>
<dbReference type="NCBIfam" id="TIGR00335">
    <property type="entry name" value="primase_sml"/>
    <property type="match status" value="1"/>
</dbReference>
<dbReference type="RefSeq" id="XP_024506807.1">
    <property type="nucleotide sequence ID" value="XM_024653319.1"/>
</dbReference>
<keyword evidence="3 10" id="KW-0639">Primosome</keyword>
<dbReference type="EC" id="2.7.7.-" evidence="10"/>
<accession>A0A090LCX5</accession>
<keyword evidence="5" id="KW-0548">Nucleotidyltransferase</keyword>
<evidence type="ECO:0000256" key="8">
    <source>
        <dbReference type="ARBA" id="ARBA00022833"/>
    </source>
</evidence>
<evidence type="ECO:0000256" key="4">
    <source>
        <dbReference type="ARBA" id="ARBA00022679"/>
    </source>
</evidence>
<dbReference type="STRING" id="34506.A0A090LCX5"/>
<dbReference type="eggNOG" id="KOG2851">
    <property type="taxonomic scope" value="Eukaryota"/>
</dbReference>